<keyword evidence="9" id="KW-0106">Calcium</keyword>
<name>A0A091DH55_FUKDA</name>
<dbReference type="PROSITE" id="PS50088">
    <property type="entry name" value="ANK_REPEAT"/>
    <property type="match status" value="1"/>
</dbReference>
<organism evidence="17 18">
    <name type="scientific">Fukomys damarensis</name>
    <name type="common">Damaraland mole rat</name>
    <name type="synonym">Cryptomys damarensis</name>
    <dbReference type="NCBI Taxonomy" id="885580"/>
    <lineage>
        <taxon>Eukaryota</taxon>
        <taxon>Metazoa</taxon>
        <taxon>Chordata</taxon>
        <taxon>Craniata</taxon>
        <taxon>Vertebrata</taxon>
        <taxon>Euteleostomi</taxon>
        <taxon>Mammalia</taxon>
        <taxon>Eutheria</taxon>
        <taxon>Euarchontoglires</taxon>
        <taxon>Glires</taxon>
        <taxon>Rodentia</taxon>
        <taxon>Hystricomorpha</taxon>
        <taxon>Bathyergidae</taxon>
        <taxon>Fukomys</taxon>
    </lineage>
</organism>
<keyword evidence="18" id="KW-1185">Reference proteome</keyword>
<dbReference type="AlphaFoldDB" id="A0A091DH55"/>
<keyword evidence="2" id="KW-0813">Transport</keyword>
<keyword evidence="12" id="KW-0406">Ion transport</keyword>
<keyword evidence="16" id="KW-0812">Transmembrane</keyword>
<dbReference type="PROSITE" id="PS50297">
    <property type="entry name" value="ANK_REP_REGION"/>
    <property type="match status" value="1"/>
</dbReference>
<keyword evidence="13" id="KW-0407">Ion channel</keyword>
<dbReference type="InterPro" id="IPR024862">
    <property type="entry name" value="TRPV"/>
</dbReference>
<evidence type="ECO:0000256" key="13">
    <source>
        <dbReference type="ARBA" id="ARBA00023303"/>
    </source>
</evidence>
<dbReference type="GO" id="GO:0005886">
    <property type="term" value="C:plasma membrane"/>
    <property type="evidence" value="ECO:0007669"/>
    <property type="project" value="UniProtKB-SubCell"/>
</dbReference>
<dbReference type="GO" id="GO:0098703">
    <property type="term" value="P:calcium ion import across plasma membrane"/>
    <property type="evidence" value="ECO:0007669"/>
    <property type="project" value="TreeGrafter"/>
</dbReference>
<feature type="repeat" description="ANK" evidence="14">
    <location>
        <begin position="134"/>
        <end position="166"/>
    </location>
</feature>
<protein>
    <submittedName>
        <fullName evidence="17">Transient receptor potential cation channel subfamily V member 5</fullName>
    </submittedName>
</protein>
<evidence type="ECO:0000256" key="1">
    <source>
        <dbReference type="ARBA" id="ARBA00004651"/>
    </source>
</evidence>
<evidence type="ECO:0000313" key="18">
    <source>
        <dbReference type="Proteomes" id="UP000028990"/>
    </source>
</evidence>
<evidence type="ECO:0000256" key="8">
    <source>
        <dbReference type="ARBA" id="ARBA00022737"/>
    </source>
</evidence>
<dbReference type="SUPFAM" id="SSF48403">
    <property type="entry name" value="Ankyrin repeat"/>
    <property type="match status" value="1"/>
</dbReference>
<dbReference type="Pfam" id="PF12796">
    <property type="entry name" value="Ank_2"/>
    <property type="match status" value="1"/>
</dbReference>
<keyword evidence="16" id="KW-0472">Membrane</keyword>
<evidence type="ECO:0000256" key="12">
    <source>
        <dbReference type="ARBA" id="ARBA00023065"/>
    </source>
</evidence>
<keyword evidence="10" id="KW-0112">Calmodulin-binding</keyword>
<comment type="subcellular location">
    <subcellularLocation>
        <location evidence="1">Cell membrane</location>
        <topology evidence="1">Multi-pass membrane protein</topology>
    </subcellularLocation>
</comment>
<proteinExistence type="predicted"/>
<evidence type="ECO:0000256" key="15">
    <source>
        <dbReference type="SAM" id="MobiDB-lite"/>
    </source>
</evidence>
<evidence type="ECO:0000256" key="11">
    <source>
        <dbReference type="ARBA" id="ARBA00023043"/>
    </source>
</evidence>
<keyword evidence="6" id="KW-0107">Calcium channel</keyword>
<dbReference type="GO" id="GO:0005262">
    <property type="term" value="F:calcium channel activity"/>
    <property type="evidence" value="ECO:0007669"/>
    <property type="project" value="UniProtKB-KW"/>
</dbReference>
<keyword evidence="7" id="KW-0479">Metal-binding</keyword>
<dbReference type="InterPro" id="IPR008344">
    <property type="entry name" value="TRPV5/TRPV6"/>
</dbReference>
<keyword evidence="16" id="KW-1133">Transmembrane helix</keyword>
<sequence>MTSCFSTEALDHGQQFKPRPLASKEWLESVGHSTEPHNLGDSGAPYSSPGHQIPRGTKELSQKLQELIEQPLVKSEKIRERNAKKASLNMRIGTLGETALHIAAALYDNLEAAMLLMEAAPDLVMEPTLCEPYVGQTALHIAVMNQNVNLVRALLSHGASESARATGLVFEHSPHNLIYYGNTVLHILILQPNKTFACQMYNLLLSYDGGDHLESLELVSNHQGLTPFKLAGVEGNTVVRGSPSPDESPCCVYCLLKVRNGNRTHSLDSTILQQKLLQDAYVTYKDCIQLVSIIGAVIILLMGILDIFRVGASRYFGQTVLGGPFHVMSFSSFKPTYLLGHLEFR</sequence>
<keyword evidence="11 14" id="KW-0040">ANK repeat</keyword>
<evidence type="ECO:0000256" key="4">
    <source>
        <dbReference type="ARBA" id="ARBA00022553"/>
    </source>
</evidence>
<evidence type="ECO:0000256" key="7">
    <source>
        <dbReference type="ARBA" id="ARBA00022723"/>
    </source>
</evidence>
<dbReference type="InterPro" id="IPR002110">
    <property type="entry name" value="Ankyrin_rpt"/>
</dbReference>
<dbReference type="InterPro" id="IPR036770">
    <property type="entry name" value="Ankyrin_rpt-contain_sf"/>
</dbReference>
<evidence type="ECO:0000256" key="10">
    <source>
        <dbReference type="ARBA" id="ARBA00022860"/>
    </source>
</evidence>
<evidence type="ECO:0000256" key="3">
    <source>
        <dbReference type="ARBA" id="ARBA00022475"/>
    </source>
</evidence>
<dbReference type="PANTHER" id="PTHR10582:SF25">
    <property type="entry name" value="TRANSIENT RECEPTOR POTENTIAL CATION CHANNEL SUBFAMILY V MEMBER 6"/>
    <property type="match status" value="1"/>
</dbReference>
<evidence type="ECO:0000256" key="2">
    <source>
        <dbReference type="ARBA" id="ARBA00022448"/>
    </source>
</evidence>
<keyword evidence="8" id="KW-0677">Repeat</keyword>
<keyword evidence="5" id="KW-0109">Calcium transport</keyword>
<accession>A0A091DH55</accession>
<dbReference type="SMART" id="SM00248">
    <property type="entry name" value="ANK"/>
    <property type="match status" value="3"/>
</dbReference>
<dbReference type="Gene3D" id="1.25.40.20">
    <property type="entry name" value="Ankyrin repeat-containing domain"/>
    <property type="match status" value="1"/>
</dbReference>
<dbReference type="EMBL" id="KN124131">
    <property type="protein sequence ID" value="KFO22111.1"/>
    <property type="molecule type" value="Genomic_DNA"/>
</dbReference>
<dbReference type="GO" id="GO:0046872">
    <property type="term" value="F:metal ion binding"/>
    <property type="evidence" value="ECO:0007669"/>
    <property type="project" value="UniProtKB-KW"/>
</dbReference>
<dbReference type="GO" id="GO:0005516">
    <property type="term" value="F:calmodulin binding"/>
    <property type="evidence" value="ECO:0007669"/>
    <property type="project" value="UniProtKB-KW"/>
</dbReference>
<keyword evidence="4" id="KW-0597">Phosphoprotein</keyword>
<dbReference type="PANTHER" id="PTHR10582">
    <property type="entry name" value="TRANSIENT RECEPTOR POTENTIAL ION CHANNEL PROTEIN"/>
    <property type="match status" value="1"/>
</dbReference>
<gene>
    <name evidence="17" type="ORF">H920_16491</name>
</gene>
<evidence type="ECO:0000256" key="9">
    <source>
        <dbReference type="ARBA" id="ARBA00022837"/>
    </source>
</evidence>
<evidence type="ECO:0000256" key="14">
    <source>
        <dbReference type="PROSITE-ProRule" id="PRU00023"/>
    </source>
</evidence>
<evidence type="ECO:0000313" key="17">
    <source>
        <dbReference type="EMBL" id="KFO22111.1"/>
    </source>
</evidence>
<reference evidence="17 18" key="1">
    <citation type="submission" date="2013-11" db="EMBL/GenBank/DDBJ databases">
        <title>The Damaraland mole rat (Fukomys damarensis) genome and evolution of African mole rats.</title>
        <authorList>
            <person name="Gladyshev V.N."/>
            <person name="Fang X."/>
        </authorList>
    </citation>
    <scope>NUCLEOTIDE SEQUENCE [LARGE SCALE GENOMIC DNA]</scope>
    <source>
        <tissue evidence="17">Liver</tissue>
    </source>
</reference>
<dbReference type="PRINTS" id="PR01765">
    <property type="entry name" value="ECACCHANNEL"/>
</dbReference>
<evidence type="ECO:0000256" key="16">
    <source>
        <dbReference type="SAM" id="Phobius"/>
    </source>
</evidence>
<dbReference type="Proteomes" id="UP000028990">
    <property type="component" value="Unassembled WGS sequence"/>
</dbReference>
<feature type="region of interest" description="Disordered" evidence="15">
    <location>
        <begin position="1"/>
        <end position="50"/>
    </location>
</feature>
<feature type="transmembrane region" description="Helical" evidence="16">
    <location>
        <begin position="288"/>
        <end position="308"/>
    </location>
</feature>
<keyword evidence="3" id="KW-1003">Cell membrane</keyword>
<keyword evidence="17" id="KW-0675">Receptor</keyword>
<evidence type="ECO:0000256" key="5">
    <source>
        <dbReference type="ARBA" id="ARBA00022568"/>
    </source>
</evidence>
<evidence type="ECO:0000256" key="6">
    <source>
        <dbReference type="ARBA" id="ARBA00022673"/>
    </source>
</evidence>